<keyword evidence="1" id="KW-1133">Transmembrane helix</keyword>
<evidence type="ECO:0000313" key="4">
    <source>
        <dbReference type="Proteomes" id="UP000476411"/>
    </source>
</evidence>
<evidence type="ECO:0000313" key="3">
    <source>
        <dbReference type="EMBL" id="QHS63443.1"/>
    </source>
</evidence>
<proteinExistence type="predicted"/>
<evidence type="ECO:0000256" key="2">
    <source>
        <dbReference type="SAM" id="SignalP"/>
    </source>
</evidence>
<organism evidence="3 4">
    <name type="scientific">Chitinophaga agri</name>
    <dbReference type="NCBI Taxonomy" id="2703787"/>
    <lineage>
        <taxon>Bacteria</taxon>
        <taxon>Pseudomonadati</taxon>
        <taxon>Bacteroidota</taxon>
        <taxon>Chitinophagia</taxon>
        <taxon>Chitinophagales</taxon>
        <taxon>Chitinophagaceae</taxon>
        <taxon>Chitinophaga</taxon>
    </lineage>
</organism>
<dbReference type="Proteomes" id="UP000476411">
    <property type="component" value="Chromosome"/>
</dbReference>
<protein>
    <recommendedName>
        <fullName evidence="5">DUF3592 domain-containing protein</fullName>
    </recommendedName>
</protein>
<feature type="transmembrane region" description="Helical" evidence="1">
    <location>
        <begin position="105"/>
        <end position="123"/>
    </location>
</feature>
<keyword evidence="2" id="KW-0732">Signal</keyword>
<reference evidence="3 4" key="1">
    <citation type="submission" date="2020-01" db="EMBL/GenBank/DDBJ databases">
        <title>Complete genome sequence of Chitinophaga sp. H33E-04 isolated from quinoa roots.</title>
        <authorList>
            <person name="Weon H.-Y."/>
            <person name="Lee S.A."/>
        </authorList>
    </citation>
    <scope>NUCLEOTIDE SEQUENCE [LARGE SCALE GENOMIC DNA]</scope>
    <source>
        <strain evidence="3 4">H33E-04</strain>
    </source>
</reference>
<gene>
    <name evidence="3" type="ORF">GWR21_28810</name>
</gene>
<keyword evidence="4" id="KW-1185">Reference proteome</keyword>
<feature type="chain" id="PRO_5025332737" description="DUF3592 domain-containing protein" evidence="2">
    <location>
        <begin position="24"/>
        <end position="129"/>
    </location>
</feature>
<accession>A0A6B9ZQP1</accession>
<name>A0A6B9ZQP1_9BACT</name>
<dbReference type="EMBL" id="CP048113">
    <property type="protein sequence ID" value="QHS63443.1"/>
    <property type="molecule type" value="Genomic_DNA"/>
</dbReference>
<sequence>MNKFILATVVLAIAIFFFASRYAAQYQVATKGTVVKMLLTDRPTFCEGGKSLQSQAAFQYNGMTYKKNVSRFFCSKHFVGEYMDMRYLRGHELVLYPDEVMGSSFYLIGSILLLMIIGVVMVFRSGKLR</sequence>
<keyword evidence="1" id="KW-0472">Membrane</keyword>
<keyword evidence="1" id="KW-0812">Transmembrane</keyword>
<dbReference type="AlphaFoldDB" id="A0A6B9ZQP1"/>
<evidence type="ECO:0008006" key="5">
    <source>
        <dbReference type="Google" id="ProtNLM"/>
    </source>
</evidence>
<dbReference type="KEGG" id="chih:GWR21_28810"/>
<dbReference type="RefSeq" id="WP_162335159.1">
    <property type="nucleotide sequence ID" value="NZ_CP048113.1"/>
</dbReference>
<feature type="signal peptide" evidence="2">
    <location>
        <begin position="1"/>
        <end position="23"/>
    </location>
</feature>
<evidence type="ECO:0000256" key="1">
    <source>
        <dbReference type="SAM" id="Phobius"/>
    </source>
</evidence>